<protein>
    <recommendedName>
        <fullName evidence="2">Oxidoreductase molybdopterin-binding domain-containing protein</fullName>
    </recommendedName>
</protein>
<dbReference type="RefSeq" id="WP_092426840.1">
    <property type="nucleotide sequence ID" value="NZ_FPCK01000004.1"/>
</dbReference>
<sequence length="166" mass="18002">MNPMLSATALLLMTLMPAAAVEMALPTGAEILEVNGSITNSNADGKAIFDLNMLDALPQRVTKATTPWYTGEHEFSGVIISDLLDYLGASGENVTFTALNDYASEIPMAELEDMPVILATRVDGEELSVRDKGPLFVIYPFDLDSTLYNEVIFGRSVWQVASVTVH</sequence>
<dbReference type="InterPro" id="IPR036374">
    <property type="entry name" value="OxRdtase_Mopterin-bd_sf"/>
</dbReference>
<dbReference type="Pfam" id="PF00174">
    <property type="entry name" value="Oxidored_molyb"/>
    <property type="match status" value="1"/>
</dbReference>
<evidence type="ECO:0000256" key="1">
    <source>
        <dbReference type="SAM" id="SignalP"/>
    </source>
</evidence>
<dbReference type="OrthoDB" id="9798763at2"/>
<evidence type="ECO:0000259" key="2">
    <source>
        <dbReference type="Pfam" id="PF00174"/>
    </source>
</evidence>
<feature type="chain" id="PRO_5011774422" description="Oxidoreductase molybdopterin-binding domain-containing protein" evidence="1">
    <location>
        <begin position="21"/>
        <end position="166"/>
    </location>
</feature>
<dbReference type="AlphaFoldDB" id="A0A1I7NVG6"/>
<dbReference type="SUPFAM" id="SSF56524">
    <property type="entry name" value="Oxidoreductase molybdopterin-binding domain"/>
    <property type="match status" value="1"/>
</dbReference>
<accession>A0A1I7NVG6</accession>
<evidence type="ECO:0000313" key="4">
    <source>
        <dbReference type="Proteomes" id="UP000199074"/>
    </source>
</evidence>
<name>A0A1I7NVG6_9HYPH</name>
<organism evidence="3 4">
    <name type="scientific">Devosia crocina</name>
    <dbReference type="NCBI Taxonomy" id="429728"/>
    <lineage>
        <taxon>Bacteria</taxon>
        <taxon>Pseudomonadati</taxon>
        <taxon>Pseudomonadota</taxon>
        <taxon>Alphaproteobacteria</taxon>
        <taxon>Hyphomicrobiales</taxon>
        <taxon>Devosiaceae</taxon>
        <taxon>Devosia</taxon>
    </lineage>
</organism>
<dbReference type="Proteomes" id="UP000199074">
    <property type="component" value="Unassembled WGS sequence"/>
</dbReference>
<keyword evidence="1" id="KW-0732">Signal</keyword>
<dbReference type="STRING" id="429728.SAMN05216456_3507"/>
<keyword evidence="4" id="KW-1185">Reference proteome</keyword>
<dbReference type="InterPro" id="IPR000572">
    <property type="entry name" value="OxRdtase_Mopterin-bd_dom"/>
</dbReference>
<feature type="domain" description="Oxidoreductase molybdopterin-binding" evidence="2">
    <location>
        <begin position="64"/>
        <end position="140"/>
    </location>
</feature>
<proteinExistence type="predicted"/>
<dbReference type="EMBL" id="FPCK01000004">
    <property type="protein sequence ID" value="SFV38578.1"/>
    <property type="molecule type" value="Genomic_DNA"/>
</dbReference>
<reference evidence="3 4" key="1">
    <citation type="submission" date="2016-10" db="EMBL/GenBank/DDBJ databases">
        <authorList>
            <person name="de Groot N.N."/>
        </authorList>
    </citation>
    <scope>NUCLEOTIDE SEQUENCE [LARGE SCALE GENOMIC DNA]</scope>
    <source>
        <strain evidence="3 4">IPL20</strain>
    </source>
</reference>
<dbReference type="Gene3D" id="3.90.420.10">
    <property type="entry name" value="Oxidoreductase, molybdopterin-binding domain"/>
    <property type="match status" value="1"/>
</dbReference>
<gene>
    <name evidence="3" type="ORF">SAMN05216456_3507</name>
</gene>
<evidence type="ECO:0000313" key="3">
    <source>
        <dbReference type="EMBL" id="SFV38578.1"/>
    </source>
</evidence>
<feature type="signal peptide" evidence="1">
    <location>
        <begin position="1"/>
        <end position="20"/>
    </location>
</feature>